<dbReference type="InterPro" id="IPR006204">
    <property type="entry name" value="GHMP_kinase_N_dom"/>
</dbReference>
<evidence type="ECO:0000256" key="1">
    <source>
        <dbReference type="ARBA" id="ARBA00005017"/>
    </source>
</evidence>
<evidence type="ECO:0000256" key="3">
    <source>
        <dbReference type="ARBA" id="ARBA00022679"/>
    </source>
</evidence>
<dbReference type="InterPro" id="IPR013750">
    <property type="entry name" value="GHMP_kinase_C_dom"/>
</dbReference>
<evidence type="ECO:0000256" key="4">
    <source>
        <dbReference type="ARBA" id="ARBA00022741"/>
    </source>
</evidence>
<evidence type="ECO:0000313" key="10">
    <source>
        <dbReference type="Proteomes" id="UP000252254"/>
    </source>
</evidence>
<gene>
    <name evidence="9" type="ORF">DES48_10963</name>
</gene>
<dbReference type="PRINTS" id="PR00959">
    <property type="entry name" value="MEVGALKINASE"/>
</dbReference>
<comment type="caution">
    <text evidence="9">The sequence shown here is derived from an EMBL/GenBank/DDBJ whole genome shotgun (WGS) entry which is preliminary data.</text>
</comment>
<dbReference type="RefSeq" id="WP_113869587.1">
    <property type="nucleotide sequence ID" value="NZ_BAABQN010000006.1"/>
</dbReference>
<dbReference type="Gene3D" id="3.30.230.10">
    <property type="match status" value="1"/>
</dbReference>
<dbReference type="InterPro" id="IPR020568">
    <property type="entry name" value="Ribosomal_Su5_D2-typ_SF"/>
</dbReference>
<keyword evidence="6" id="KW-0067">ATP-binding</keyword>
<accession>A0A366DYQ1</accession>
<dbReference type="SUPFAM" id="SSF55060">
    <property type="entry name" value="GHMP Kinase, C-terminal domain"/>
    <property type="match status" value="1"/>
</dbReference>
<keyword evidence="3" id="KW-0808">Transferase</keyword>
<dbReference type="GO" id="GO:0004631">
    <property type="term" value="F:phosphomevalonate kinase activity"/>
    <property type="evidence" value="ECO:0007669"/>
    <property type="project" value="UniProtKB-EC"/>
</dbReference>
<evidence type="ECO:0000256" key="6">
    <source>
        <dbReference type="ARBA" id="ARBA00022840"/>
    </source>
</evidence>
<dbReference type="AlphaFoldDB" id="A0A366DYQ1"/>
<evidence type="ECO:0000259" key="8">
    <source>
        <dbReference type="Pfam" id="PF08544"/>
    </source>
</evidence>
<dbReference type="GO" id="GO:0019287">
    <property type="term" value="P:isopentenyl diphosphate biosynthetic process, mevalonate pathway"/>
    <property type="evidence" value="ECO:0007669"/>
    <property type="project" value="UniProtKB-UniPathway"/>
</dbReference>
<keyword evidence="5 9" id="KW-0418">Kinase</keyword>
<dbReference type="EMBL" id="QNRI01000009">
    <property type="protein sequence ID" value="RBO95226.1"/>
    <property type="molecule type" value="Genomic_DNA"/>
</dbReference>
<dbReference type="Proteomes" id="UP000252254">
    <property type="component" value="Unassembled WGS sequence"/>
</dbReference>
<dbReference type="EC" id="2.7.4.2" evidence="2"/>
<evidence type="ECO:0000256" key="2">
    <source>
        <dbReference type="ARBA" id="ARBA00012958"/>
    </source>
</evidence>
<dbReference type="GO" id="GO:0005524">
    <property type="term" value="F:ATP binding"/>
    <property type="evidence" value="ECO:0007669"/>
    <property type="project" value="UniProtKB-KW"/>
</dbReference>
<dbReference type="InterPro" id="IPR036554">
    <property type="entry name" value="GHMP_kinase_C_sf"/>
</dbReference>
<dbReference type="Pfam" id="PF00288">
    <property type="entry name" value="GHMP_kinases_N"/>
    <property type="match status" value="1"/>
</dbReference>
<comment type="pathway">
    <text evidence="1">Isoprenoid biosynthesis; isopentenyl diphosphate biosynthesis via mevalonate pathway; isopentenyl diphosphate from (R)-mevalonate: step 2/3.</text>
</comment>
<dbReference type="NCBIfam" id="TIGR01220">
    <property type="entry name" value="Pmev_kin_Gr_pos"/>
    <property type="match status" value="1"/>
</dbReference>
<evidence type="ECO:0000313" key="9">
    <source>
        <dbReference type="EMBL" id="RBO95226.1"/>
    </source>
</evidence>
<name>A0A366DYQ1_9BACI</name>
<evidence type="ECO:0000259" key="7">
    <source>
        <dbReference type="Pfam" id="PF00288"/>
    </source>
</evidence>
<dbReference type="STRING" id="200904.GCA_900168775_03454"/>
<dbReference type="InterPro" id="IPR014721">
    <property type="entry name" value="Ribsml_uS5_D2-typ_fold_subgr"/>
</dbReference>
<evidence type="ECO:0000256" key="5">
    <source>
        <dbReference type="ARBA" id="ARBA00022777"/>
    </source>
</evidence>
<keyword evidence="4" id="KW-0547">Nucleotide-binding</keyword>
<organism evidence="9 10">
    <name type="scientific">Paraliobacillus ryukyuensis</name>
    <dbReference type="NCBI Taxonomy" id="200904"/>
    <lineage>
        <taxon>Bacteria</taxon>
        <taxon>Bacillati</taxon>
        <taxon>Bacillota</taxon>
        <taxon>Bacilli</taxon>
        <taxon>Bacillales</taxon>
        <taxon>Bacillaceae</taxon>
        <taxon>Paraliobacillus</taxon>
    </lineage>
</organism>
<reference evidence="9 10" key="1">
    <citation type="submission" date="2018-06" db="EMBL/GenBank/DDBJ databases">
        <title>Genomic Encyclopedia of Type Strains, Phase IV (KMG-IV): sequencing the most valuable type-strain genomes for metagenomic binning, comparative biology and taxonomic classification.</title>
        <authorList>
            <person name="Goeker M."/>
        </authorList>
    </citation>
    <scope>NUCLEOTIDE SEQUENCE [LARGE SCALE GENOMIC DNA]</scope>
    <source>
        <strain evidence="9 10">DSM 15140</strain>
    </source>
</reference>
<dbReference type="Gene3D" id="3.30.70.890">
    <property type="entry name" value="GHMP kinase, C-terminal domain"/>
    <property type="match status" value="1"/>
</dbReference>
<dbReference type="OrthoDB" id="1522677at2"/>
<sequence>MQARSYQIATPGKLLIAGEYAVTELNQPGIVVAVNRYINVSIAESNAQVLDLPQLGLNQVKWYYVNGKVTFSISDNRLRFMQQAMQTVYAYLTEQQITIQPFQLSVTSELDDSSGIKYGLGSSAAITVATISAILRLHKDETLDKDIIYKLAAISHFQTQGNGSCADIAASTYGGWLHYTSFDGSWLLKQLKTQCNISKIVDGNWASLHIEKLNLPSSLVFCVGWTGKAAATAPMVTRIQQLKENNQQVYQNFLTDSQKAVETIVNGCKTDNAKLMLDGIKQNRNVLRRLSNQAGVEIETTLLNQLANLAEDYGSGKSSGAGGGDCGIAFVEGEENVVKLNQVWEQIGIKTLDLMPSINGTRIIKHE</sequence>
<keyword evidence="10" id="KW-1185">Reference proteome</keyword>
<dbReference type="SUPFAM" id="SSF54211">
    <property type="entry name" value="Ribosomal protein S5 domain 2-like"/>
    <property type="match status" value="1"/>
</dbReference>
<dbReference type="UniPathway" id="UPA00057">
    <property type="reaction ID" value="UER00099"/>
</dbReference>
<dbReference type="PANTHER" id="PTHR31814">
    <property type="match status" value="1"/>
</dbReference>
<feature type="domain" description="GHMP kinase C-terminal" evidence="8">
    <location>
        <begin position="290"/>
        <end position="338"/>
    </location>
</feature>
<protein>
    <recommendedName>
        <fullName evidence="2">phosphomevalonate kinase</fullName>
        <ecNumber evidence="2">2.7.4.2</ecNumber>
    </recommendedName>
</protein>
<dbReference type="PANTHER" id="PTHR31814:SF2">
    <property type="entry name" value="PHOSPHOMEVALONATE KINASE"/>
    <property type="match status" value="1"/>
</dbReference>
<feature type="domain" description="GHMP kinase N-terminal" evidence="7">
    <location>
        <begin position="92"/>
        <end position="175"/>
    </location>
</feature>
<dbReference type="InterPro" id="IPR005917">
    <property type="entry name" value="Pmev_kinase_bact"/>
</dbReference>
<dbReference type="Pfam" id="PF08544">
    <property type="entry name" value="GHMP_kinases_C"/>
    <property type="match status" value="1"/>
</dbReference>
<proteinExistence type="predicted"/>
<dbReference type="InterPro" id="IPR035102">
    <property type="entry name" value="Phosphomevalonate_kinase"/>
</dbReference>